<proteinExistence type="predicted"/>
<feature type="non-terminal residue" evidence="2">
    <location>
        <position position="1"/>
    </location>
</feature>
<protein>
    <submittedName>
        <fullName evidence="2">Uncharacterized protein</fullName>
    </submittedName>
</protein>
<comment type="caution">
    <text evidence="2">The sequence shown here is derived from an EMBL/GenBank/DDBJ whole genome shotgun (WGS) entry which is preliminary data.</text>
</comment>
<dbReference type="AlphaFoldDB" id="A0A699WXG8"/>
<reference evidence="2" key="1">
    <citation type="journal article" date="2019" name="Sci. Rep.">
        <title>Draft genome of Tanacetum cinerariifolium, the natural source of mosquito coil.</title>
        <authorList>
            <person name="Yamashiro T."/>
            <person name="Shiraishi A."/>
            <person name="Satake H."/>
            <person name="Nakayama K."/>
        </authorList>
    </citation>
    <scope>NUCLEOTIDE SEQUENCE</scope>
</reference>
<evidence type="ECO:0000256" key="1">
    <source>
        <dbReference type="SAM" id="MobiDB-lite"/>
    </source>
</evidence>
<feature type="compositionally biased region" description="Basic and acidic residues" evidence="1">
    <location>
        <begin position="49"/>
        <end position="69"/>
    </location>
</feature>
<feature type="region of interest" description="Disordered" evidence="1">
    <location>
        <begin position="31"/>
        <end position="88"/>
    </location>
</feature>
<name>A0A699WXG8_TANCI</name>
<organism evidence="2">
    <name type="scientific">Tanacetum cinerariifolium</name>
    <name type="common">Dalmatian daisy</name>
    <name type="synonym">Chrysanthemum cinerariifolium</name>
    <dbReference type="NCBI Taxonomy" id="118510"/>
    <lineage>
        <taxon>Eukaryota</taxon>
        <taxon>Viridiplantae</taxon>
        <taxon>Streptophyta</taxon>
        <taxon>Embryophyta</taxon>
        <taxon>Tracheophyta</taxon>
        <taxon>Spermatophyta</taxon>
        <taxon>Magnoliopsida</taxon>
        <taxon>eudicotyledons</taxon>
        <taxon>Gunneridae</taxon>
        <taxon>Pentapetalae</taxon>
        <taxon>asterids</taxon>
        <taxon>campanulids</taxon>
        <taxon>Asterales</taxon>
        <taxon>Asteraceae</taxon>
        <taxon>Asteroideae</taxon>
        <taxon>Anthemideae</taxon>
        <taxon>Anthemidinae</taxon>
        <taxon>Tanacetum</taxon>
    </lineage>
</organism>
<evidence type="ECO:0000313" key="2">
    <source>
        <dbReference type="EMBL" id="GFD49254.1"/>
    </source>
</evidence>
<feature type="non-terminal residue" evidence="2">
    <location>
        <position position="88"/>
    </location>
</feature>
<feature type="compositionally biased region" description="Basic and acidic residues" evidence="1">
    <location>
        <begin position="31"/>
        <end position="41"/>
    </location>
</feature>
<sequence length="88" mass="10155">RQHLGGKHPQQRALGAFGFEERHGVVFQRRRKDELGRRGEGIDLGLEAGQHHPEDREENQRRDRPRQGAEQHALQAAGLFERHHDLAL</sequence>
<dbReference type="EMBL" id="BKCJ011738391">
    <property type="protein sequence ID" value="GFD49254.1"/>
    <property type="molecule type" value="Genomic_DNA"/>
</dbReference>
<accession>A0A699WXG8</accession>
<gene>
    <name evidence="2" type="ORF">Tci_921223</name>
</gene>